<dbReference type="InterPro" id="IPR000160">
    <property type="entry name" value="GGDEF_dom"/>
</dbReference>
<proteinExistence type="predicted"/>
<evidence type="ECO:0000259" key="4">
    <source>
        <dbReference type="PROSITE" id="PS50887"/>
    </source>
</evidence>
<evidence type="ECO:0000259" key="1">
    <source>
        <dbReference type="PROSITE" id="PS50112"/>
    </source>
</evidence>
<evidence type="ECO:0000259" key="3">
    <source>
        <dbReference type="PROSITE" id="PS50883"/>
    </source>
</evidence>
<dbReference type="InterPro" id="IPR000700">
    <property type="entry name" value="PAS-assoc_C"/>
</dbReference>
<protein>
    <submittedName>
        <fullName evidence="5">PAS domain S-box-containing protein/diguanylate cyclase (GGDEF)-like protein</fullName>
    </submittedName>
</protein>
<dbReference type="InterPro" id="IPR001610">
    <property type="entry name" value="PAC"/>
</dbReference>
<evidence type="ECO:0000313" key="5">
    <source>
        <dbReference type="EMBL" id="PSL12927.1"/>
    </source>
</evidence>
<dbReference type="Gene3D" id="3.20.20.450">
    <property type="entry name" value="EAL domain"/>
    <property type="match status" value="1"/>
</dbReference>
<dbReference type="SMART" id="SM00052">
    <property type="entry name" value="EAL"/>
    <property type="match status" value="1"/>
</dbReference>
<dbReference type="SMART" id="SM00091">
    <property type="entry name" value="PAS"/>
    <property type="match status" value="1"/>
</dbReference>
<dbReference type="CDD" id="cd01949">
    <property type="entry name" value="GGDEF"/>
    <property type="match status" value="1"/>
</dbReference>
<dbReference type="PROSITE" id="PS50112">
    <property type="entry name" value="PAS"/>
    <property type="match status" value="1"/>
</dbReference>
<dbReference type="InterPro" id="IPR029787">
    <property type="entry name" value="Nucleotide_cyclase"/>
</dbReference>
<dbReference type="CDD" id="cd00130">
    <property type="entry name" value="PAS"/>
    <property type="match status" value="1"/>
</dbReference>
<organism evidence="5 6">
    <name type="scientific">Marinobacterium halophilum</name>
    <dbReference type="NCBI Taxonomy" id="267374"/>
    <lineage>
        <taxon>Bacteria</taxon>
        <taxon>Pseudomonadati</taxon>
        <taxon>Pseudomonadota</taxon>
        <taxon>Gammaproteobacteria</taxon>
        <taxon>Oceanospirillales</taxon>
        <taxon>Oceanospirillaceae</taxon>
        <taxon>Marinobacterium</taxon>
    </lineage>
</organism>
<dbReference type="EMBL" id="PYGI01000015">
    <property type="protein sequence ID" value="PSL12927.1"/>
    <property type="molecule type" value="Genomic_DNA"/>
</dbReference>
<dbReference type="Pfam" id="PF00990">
    <property type="entry name" value="GGDEF"/>
    <property type="match status" value="1"/>
</dbReference>
<sequence length="586" mass="65835">MHLSILPAKSLLHRLRGRRSPTLDQLNLTLSAVLDQSPACIIITDLVGRVLYVNPGFSRVTGYSSAEVLGRPVSLIKSSRTHADTFGQLWRALREKGEWHGELLNQRKNGESYWVAASVSTLRNEEGVVDRYLSIQDDISLRKHYEAQLFHRSNYDLLTDLPNRELIQDRLQQALDMAESQHHQVAVLFVNLLQFRRVNETQGHEVGDRLLCQAAQRLQQVLSPLESLGRVGGDEFVIIMPEVSRLQAVEHLSRCVLQQLTEPFRLGDAELHISACIGVSLGPEDGDSADALLRHADAAMQQVRSRRESGCCFFREEMNAKARDGLAMERALHEALACEAFELWYQPLLDLKSDRLQGVEALVRWRRGADDWVLPDQFIPQAEESGQIIGLGRWVLKTAVHQAAAWQCVLNRPLEMAVNVSPREMLYPGFVDDVAAVLRESGIMSGTLTLEITESIFMEPEDESRVVEILERLRGLGVKLAIDDFGTGFSALGYLKRFPVDVLKIDREFVRDIHVDMNAATLCQAIIWMAKGLQMGVVAEGVECAEQLDILRQSGARSIQGYHIAKPLESKDVLMFISKNDGYIEE</sequence>
<name>A0A2P8ETX4_9GAMM</name>
<dbReference type="PANTHER" id="PTHR44757">
    <property type="entry name" value="DIGUANYLATE CYCLASE DGCP"/>
    <property type="match status" value="1"/>
</dbReference>
<dbReference type="AlphaFoldDB" id="A0A2P8ETX4"/>
<dbReference type="NCBIfam" id="TIGR00254">
    <property type="entry name" value="GGDEF"/>
    <property type="match status" value="1"/>
</dbReference>
<dbReference type="Gene3D" id="3.30.70.270">
    <property type="match status" value="1"/>
</dbReference>
<keyword evidence="6" id="KW-1185">Reference proteome</keyword>
<dbReference type="InterPro" id="IPR001633">
    <property type="entry name" value="EAL_dom"/>
</dbReference>
<dbReference type="SMART" id="SM00267">
    <property type="entry name" value="GGDEF"/>
    <property type="match status" value="1"/>
</dbReference>
<dbReference type="CDD" id="cd01948">
    <property type="entry name" value="EAL"/>
    <property type="match status" value="1"/>
</dbReference>
<dbReference type="SUPFAM" id="SSF55785">
    <property type="entry name" value="PYP-like sensor domain (PAS domain)"/>
    <property type="match status" value="1"/>
</dbReference>
<dbReference type="PROSITE" id="PS50113">
    <property type="entry name" value="PAC"/>
    <property type="match status" value="1"/>
</dbReference>
<dbReference type="Proteomes" id="UP000242133">
    <property type="component" value="Unassembled WGS sequence"/>
</dbReference>
<feature type="domain" description="EAL" evidence="3">
    <location>
        <begin position="325"/>
        <end position="581"/>
    </location>
</feature>
<dbReference type="SMART" id="SM00086">
    <property type="entry name" value="PAC"/>
    <property type="match status" value="1"/>
</dbReference>
<evidence type="ECO:0000259" key="2">
    <source>
        <dbReference type="PROSITE" id="PS50113"/>
    </source>
</evidence>
<dbReference type="InterPro" id="IPR035919">
    <property type="entry name" value="EAL_sf"/>
</dbReference>
<feature type="domain" description="GGDEF" evidence="4">
    <location>
        <begin position="183"/>
        <end position="316"/>
    </location>
</feature>
<dbReference type="PANTHER" id="PTHR44757:SF2">
    <property type="entry name" value="BIOFILM ARCHITECTURE MAINTENANCE PROTEIN MBAA"/>
    <property type="match status" value="1"/>
</dbReference>
<accession>A0A2P8ETX4</accession>
<dbReference type="SUPFAM" id="SSF55073">
    <property type="entry name" value="Nucleotide cyclase"/>
    <property type="match status" value="1"/>
</dbReference>
<feature type="domain" description="PAC" evidence="2">
    <location>
        <begin position="97"/>
        <end position="151"/>
    </location>
</feature>
<comment type="caution">
    <text evidence="5">The sequence shown here is derived from an EMBL/GenBank/DDBJ whole genome shotgun (WGS) entry which is preliminary data.</text>
</comment>
<dbReference type="PROSITE" id="PS50883">
    <property type="entry name" value="EAL"/>
    <property type="match status" value="1"/>
</dbReference>
<dbReference type="Gene3D" id="3.30.450.20">
    <property type="entry name" value="PAS domain"/>
    <property type="match status" value="1"/>
</dbReference>
<dbReference type="InterPro" id="IPR000014">
    <property type="entry name" value="PAS"/>
</dbReference>
<dbReference type="RefSeq" id="WP_106592245.1">
    <property type="nucleotide sequence ID" value="NZ_PYGI01000015.1"/>
</dbReference>
<dbReference type="NCBIfam" id="TIGR00229">
    <property type="entry name" value="sensory_box"/>
    <property type="match status" value="1"/>
</dbReference>
<evidence type="ECO:0000313" key="6">
    <source>
        <dbReference type="Proteomes" id="UP000242133"/>
    </source>
</evidence>
<dbReference type="SUPFAM" id="SSF141868">
    <property type="entry name" value="EAL domain-like"/>
    <property type="match status" value="1"/>
</dbReference>
<dbReference type="Pfam" id="PF13426">
    <property type="entry name" value="PAS_9"/>
    <property type="match status" value="1"/>
</dbReference>
<dbReference type="InterPro" id="IPR043128">
    <property type="entry name" value="Rev_trsase/Diguanyl_cyclase"/>
</dbReference>
<dbReference type="PROSITE" id="PS50887">
    <property type="entry name" value="GGDEF"/>
    <property type="match status" value="1"/>
</dbReference>
<dbReference type="OrthoDB" id="8416215at2"/>
<feature type="domain" description="PAS" evidence="1">
    <location>
        <begin position="26"/>
        <end position="71"/>
    </location>
</feature>
<dbReference type="InterPro" id="IPR052155">
    <property type="entry name" value="Biofilm_reg_signaling"/>
</dbReference>
<gene>
    <name evidence="5" type="ORF">CLV44_115104</name>
</gene>
<reference evidence="5 6" key="1">
    <citation type="submission" date="2018-03" db="EMBL/GenBank/DDBJ databases">
        <title>Genomic Encyclopedia of Archaeal and Bacterial Type Strains, Phase II (KMG-II): from individual species to whole genera.</title>
        <authorList>
            <person name="Goeker M."/>
        </authorList>
    </citation>
    <scope>NUCLEOTIDE SEQUENCE [LARGE SCALE GENOMIC DNA]</scope>
    <source>
        <strain evidence="5 6">DSM 17586</strain>
    </source>
</reference>
<dbReference type="Pfam" id="PF00563">
    <property type="entry name" value="EAL"/>
    <property type="match status" value="1"/>
</dbReference>
<dbReference type="InterPro" id="IPR035965">
    <property type="entry name" value="PAS-like_dom_sf"/>
</dbReference>